<feature type="chain" id="PRO_5032873896" description="EF-hand domain-containing protein" evidence="2">
    <location>
        <begin position="22"/>
        <end position="166"/>
    </location>
</feature>
<dbReference type="RefSeq" id="WP_167304911.1">
    <property type="nucleotide sequence ID" value="NZ_JAASQR010000004.1"/>
</dbReference>
<feature type="compositionally biased region" description="Basic and acidic residues" evidence="1">
    <location>
        <begin position="86"/>
        <end position="98"/>
    </location>
</feature>
<organism evidence="3 4">
    <name type="scientific">Sphingobium vermicomposti</name>
    <dbReference type="NCBI Taxonomy" id="529005"/>
    <lineage>
        <taxon>Bacteria</taxon>
        <taxon>Pseudomonadati</taxon>
        <taxon>Pseudomonadota</taxon>
        <taxon>Alphaproteobacteria</taxon>
        <taxon>Sphingomonadales</taxon>
        <taxon>Sphingomonadaceae</taxon>
        <taxon>Sphingobium</taxon>
    </lineage>
</organism>
<proteinExistence type="predicted"/>
<sequence length="166" mass="18290">MKTMFCLTAALLAVTGSAAMAAPHEGSAFIHDYDANHDGQVARAEFDAERNTRFKATDANADGWLSEEEYVGEYRARLEQQLAASDRSEEKKTEERQRQIRQAHVRFGVLDKDKDSKMTQAEYDASGARAFAEQDNDKDGIVTATDAAATAARQLAARNATDKAER</sequence>
<evidence type="ECO:0008006" key="5">
    <source>
        <dbReference type="Google" id="ProtNLM"/>
    </source>
</evidence>
<feature type="region of interest" description="Disordered" evidence="1">
    <location>
        <begin position="81"/>
        <end position="100"/>
    </location>
</feature>
<dbReference type="PROSITE" id="PS00018">
    <property type="entry name" value="EF_HAND_1"/>
    <property type="match status" value="1"/>
</dbReference>
<evidence type="ECO:0000313" key="4">
    <source>
        <dbReference type="Proteomes" id="UP000576821"/>
    </source>
</evidence>
<dbReference type="Gene3D" id="1.10.238.10">
    <property type="entry name" value="EF-hand"/>
    <property type="match status" value="1"/>
</dbReference>
<feature type="signal peptide" evidence="2">
    <location>
        <begin position="1"/>
        <end position="21"/>
    </location>
</feature>
<keyword evidence="2" id="KW-0732">Signal</keyword>
<dbReference type="SUPFAM" id="SSF47473">
    <property type="entry name" value="EF-hand"/>
    <property type="match status" value="1"/>
</dbReference>
<name>A0A846M9T5_9SPHN</name>
<gene>
    <name evidence="3" type="ORF">FHS54_003008</name>
</gene>
<comment type="caution">
    <text evidence="3">The sequence shown here is derived from an EMBL/GenBank/DDBJ whole genome shotgun (WGS) entry which is preliminary data.</text>
</comment>
<dbReference type="EMBL" id="JAASQR010000004">
    <property type="protein sequence ID" value="NIJ18008.1"/>
    <property type="molecule type" value="Genomic_DNA"/>
</dbReference>
<keyword evidence="4" id="KW-1185">Reference proteome</keyword>
<dbReference type="Proteomes" id="UP000576821">
    <property type="component" value="Unassembled WGS sequence"/>
</dbReference>
<dbReference type="InterPro" id="IPR018247">
    <property type="entry name" value="EF_Hand_1_Ca_BS"/>
</dbReference>
<evidence type="ECO:0000256" key="2">
    <source>
        <dbReference type="SAM" id="SignalP"/>
    </source>
</evidence>
<evidence type="ECO:0000313" key="3">
    <source>
        <dbReference type="EMBL" id="NIJ18008.1"/>
    </source>
</evidence>
<dbReference type="AlphaFoldDB" id="A0A846M9T5"/>
<accession>A0A846M9T5</accession>
<protein>
    <recommendedName>
        <fullName evidence="5">EF-hand domain-containing protein</fullName>
    </recommendedName>
</protein>
<dbReference type="InterPro" id="IPR011992">
    <property type="entry name" value="EF-hand-dom_pair"/>
</dbReference>
<evidence type="ECO:0000256" key="1">
    <source>
        <dbReference type="SAM" id="MobiDB-lite"/>
    </source>
</evidence>
<reference evidence="3 4" key="1">
    <citation type="submission" date="2020-03" db="EMBL/GenBank/DDBJ databases">
        <title>Genomic Encyclopedia of Type Strains, Phase IV (KMG-IV): sequencing the most valuable type-strain genomes for metagenomic binning, comparative biology and taxonomic classification.</title>
        <authorList>
            <person name="Goeker M."/>
        </authorList>
    </citation>
    <scope>NUCLEOTIDE SEQUENCE [LARGE SCALE GENOMIC DNA]</scope>
    <source>
        <strain evidence="3 4">DSM 21299</strain>
    </source>
</reference>